<evidence type="ECO:0000313" key="3">
    <source>
        <dbReference type="Proteomes" id="UP001565368"/>
    </source>
</evidence>
<gene>
    <name evidence="2" type="ORF">Q8F55_006193</name>
</gene>
<dbReference type="EMBL" id="JBBXJM010000005">
    <property type="protein sequence ID" value="KAL1406787.1"/>
    <property type="molecule type" value="Genomic_DNA"/>
</dbReference>
<evidence type="ECO:0000313" key="2">
    <source>
        <dbReference type="EMBL" id="KAL1406787.1"/>
    </source>
</evidence>
<comment type="caution">
    <text evidence="2">The sequence shown here is derived from an EMBL/GenBank/DDBJ whole genome shotgun (WGS) entry which is preliminary data.</text>
</comment>
<dbReference type="GeneID" id="95987236"/>
<proteinExistence type="predicted"/>
<name>A0ABR3PWQ9_9TREE</name>
<sequence>MADRNRRPSSPPPAHLASLSFKTHYKPHYTAKQKKDIKEILNQLLKEEQPAGLKDNVGHNHGFRIEVNYQGRGDVDIKAIGEGLATKLQEQLLDTYTAAKKRPNLENHTKRDHKPNLIGTHYLYNATVSGN</sequence>
<reference evidence="2 3" key="1">
    <citation type="submission" date="2023-08" db="EMBL/GenBank/DDBJ databases">
        <title>Annotated Genome Sequence of Vanrija albida AlHP1.</title>
        <authorList>
            <person name="Herzog R."/>
        </authorList>
    </citation>
    <scope>NUCLEOTIDE SEQUENCE [LARGE SCALE GENOMIC DNA]</scope>
    <source>
        <strain evidence="2 3">AlHP1</strain>
    </source>
</reference>
<feature type="region of interest" description="Disordered" evidence="1">
    <location>
        <begin position="1"/>
        <end position="21"/>
    </location>
</feature>
<keyword evidence="3" id="KW-1185">Reference proteome</keyword>
<organism evidence="2 3">
    <name type="scientific">Vanrija albida</name>
    <dbReference type="NCBI Taxonomy" id="181172"/>
    <lineage>
        <taxon>Eukaryota</taxon>
        <taxon>Fungi</taxon>
        <taxon>Dikarya</taxon>
        <taxon>Basidiomycota</taxon>
        <taxon>Agaricomycotina</taxon>
        <taxon>Tremellomycetes</taxon>
        <taxon>Trichosporonales</taxon>
        <taxon>Trichosporonaceae</taxon>
        <taxon>Vanrija</taxon>
    </lineage>
</organism>
<accession>A0ABR3PWQ9</accession>
<dbReference type="Proteomes" id="UP001565368">
    <property type="component" value="Unassembled WGS sequence"/>
</dbReference>
<protein>
    <submittedName>
        <fullName evidence="2">Uncharacterized protein</fullName>
    </submittedName>
</protein>
<dbReference type="RefSeq" id="XP_069206731.1">
    <property type="nucleotide sequence ID" value="XM_069354660.1"/>
</dbReference>
<evidence type="ECO:0000256" key="1">
    <source>
        <dbReference type="SAM" id="MobiDB-lite"/>
    </source>
</evidence>